<dbReference type="PANTHER" id="PTHR39453">
    <property type="entry name" value="PHOSPHATE PROPANOYLTRANSFERASE"/>
    <property type="match status" value="1"/>
</dbReference>
<comment type="catalytic activity">
    <reaction evidence="9 10">
        <text>propanoyl-CoA + phosphate = propanoyl phosphate + CoA</text>
        <dbReference type="Rhea" id="RHEA:28046"/>
        <dbReference type="ChEBI" id="CHEBI:43474"/>
        <dbReference type="ChEBI" id="CHEBI:57287"/>
        <dbReference type="ChEBI" id="CHEBI:57392"/>
        <dbReference type="ChEBI" id="CHEBI:58933"/>
        <dbReference type="EC" id="2.3.1.222"/>
    </reaction>
</comment>
<name>A0A6I0F0L8_9FIRM</name>
<evidence type="ECO:0000256" key="3">
    <source>
        <dbReference type="ARBA" id="ARBA00012206"/>
    </source>
</evidence>
<dbReference type="PIRSF" id="PIRSF010130">
    <property type="entry name" value="PduL"/>
    <property type="match status" value="1"/>
</dbReference>
<dbReference type="RefSeq" id="WP_151617996.1">
    <property type="nucleotide sequence ID" value="NZ_WBXO01000001.1"/>
</dbReference>
<dbReference type="EMBL" id="WBXO01000001">
    <property type="protein sequence ID" value="KAB2954496.1"/>
    <property type="molecule type" value="Genomic_DNA"/>
</dbReference>
<comment type="similarity">
    <text evidence="2 10">Belongs to the PduL family.</text>
</comment>
<dbReference type="Proteomes" id="UP000468766">
    <property type="component" value="Unassembled WGS sequence"/>
</dbReference>
<evidence type="ECO:0000256" key="2">
    <source>
        <dbReference type="ARBA" id="ARBA00007342"/>
    </source>
</evidence>
<organism evidence="11 12">
    <name type="scientific">Heliorestis acidaminivorans</name>
    <dbReference type="NCBI Taxonomy" id="553427"/>
    <lineage>
        <taxon>Bacteria</taxon>
        <taxon>Bacillati</taxon>
        <taxon>Bacillota</taxon>
        <taxon>Clostridia</taxon>
        <taxon>Eubacteriales</taxon>
        <taxon>Heliobacteriaceae</taxon>
        <taxon>Heliorestis</taxon>
    </lineage>
</organism>
<comment type="pathway">
    <text evidence="10">Polyol metabolism; 1,2-propanediol degradation.</text>
</comment>
<dbReference type="EC" id="2.3.1.222" evidence="3 10"/>
<evidence type="ECO:0000256" key="7">
    <source>
        <dbReference type="ARBA" id="ARBA00022833"/>
    </source>
</evidence>
<evidence type="ECO:0000313" key="12">
    <source>
        <dbReference type="Proteomes" id="UP000468766"/>
    </source>
</evidence>
<dbReference type="NCBIfam" id="NF011652">
    <property type="entry name" value="PRK15070.1"/>
    <property type="match status" value="1"/>
</dbReference>
<keyword evidence="8 10" id="KW-0012">Acyltransferase</keyword>
<evidence type="ECO:0000313" key="11">
    <source>
        <dbReference type="EMBL" id="KAB2954496.1"/>
    </source>
</evidence>
<evidence type="ECO:0000256" key="10">
    <source>
        <dbReference type="PIRNR" id="PIRNR010130"/>
    </source>
</evidence>
<reference evidence="11 12" key="1">
    <citation type="submission" date="2019-10" db="EMBL/GenBank/DDBJ databases">
        <title>Whole-genome sequence of the extremophile Heliorestis acidaminivorans DSM 24790.</title>
        <authorList>
            <person name="Kyndt J.A."/>
            <person name="Meyer T.E."/>
        </authorList>
    </citation>
    <scope>NUCLEOTIDE SEQUENCE [LARGE SCALE GENOMIC DNA]</scope>
    <source>
        <strain evidence="11 12">DSM 24790</strain>
    </source>
</reference>
<keyword evidence="6" id="KW-0479">Metal-binding</keyword>
<dbReference type="OrthoDB" id="9784365at2"/>
<evidence type="ECO:0000256" key="8">
    <source>
        <dbReference type="ARBA" id="ARBA00023315"/>
    </source>
</evidence>
<gene>
    <name evidence="11" type="ORF">F9B85_02105</name>
</gene>
<evidence type="ECO:0000256" key="6">
    <source>
        <dbReference type="ARBA" id="ARBA00022723"/>
    </source>
</evidence>
<proteinExistence type="inferred from homology"/>
<keyword evidence="12" id="KW-1185">Reference proteome</keyword>
<keyword evidence="7" id="KW-0862">Zinc</keyword>
<dbReference type="Pfam" id="PF06130">
    <property type="entry name" value="PTAC"/>
    <property type="match status" value="1"/>
</dbReference>
<dbReference type="GO" id="GO:0051144">
    <property type="term" value="P:1,2-propanediol catabolic process"/>
    <property type="evidence" value="ECO:0007669"/>
    <property type="project" value="UniProtKB-UniPathway"/>
</dbReference>
<evidence type="ECO:0000256" key="9">
    <source>
        <dbReference type="ARBA" id="ARBA00047589"/>
    </source>
</evidence>
<dbReference type="AlphaFoldDB" id="A0A6I0F0L8"/>
<evidence type="ECO:0000256" key="4">
    <source>
        <dbReference type="ARBA" id="ARBA00020837"/>
    </source>
</evidence>
<keyword evidence="5 10" id="KW-0808">Transferase</keyword>
<accession>A0A6I0F0L8</accession>
<dbReference type="UniPathway" id="UPA00621"/>
<dbReference type="GO" id="GO:0016747">
    <property type="term" value="F:acyltransferase activity, transferring groups other than amino-acyl groups"/>
    <property type="evidence" value="ECO:0007669"/>
    <property type="project" value="InterPro"/>
</dbReference>
<dbReference type="InterPro" id="IPR008300">
    <property type="entry name" value="PTAC"/>
</dbReference>
<protein>
    <recommendedName>
        <fullName evidence="4 10">Phosphate propanoyltransferase</fullName>
        <ecNumber evidence="3 10">2.3.1.222</ecNumber>
    </recommendedName>
</protein>
<comment type="cofactor">
    <cofactor evidence="1">
        <name>Zn(2+)</name>
        <dbReference type="ChEBI" id="CHEBI:29105"/>
    </cofactor>
</comment>
<comment type="function">
    <text evidence="10">Involved in 1,2-propanediol (1,2-PD) degradation by catalyzing the conversion of propanoyl-CoA to propanoyl-phosphate.</text>
</comment>
<dbReference type="GO" id="GO:0046872">
    <property type="term" value="F:metal ion binding"/>
    <property type="evidence" value="ECO:0007669"/>
    <property type="project" value="UniProtKB-KW"/>
</dbReference>
<dbReference type="PANTHER" id="PTHR39453:SF1">
    <property type="entry name" value="PHOSPHATE PROPANOYLTRANSFERASE"/>
    <property type="match status" value="1"/>
</dbReference>
<evidence type="ECO:0000256" key="1">
    <source>
        <dbReference type="ARBA" id="ARBA00001947"/>
    </source>
</evidence>
<comment type="caution">
    <text evidence="11">The sequence shown here is derived from an EMBL/GenBank/DDBJ whole genome shotgun (WGS) entry which is preliminary data.</text>
</comment>
<evidence type="ECO:0000256" key="5">
    <source>
        <dbReference type="ARBA" id="ARBA00022679"/>
    </source>
</evidence>
<sequence length="207" mass="22536">MSATEIKIAIGVSNRHIHMAKQDMEILFGKGHEPKMLKHLSQPGQYASEEVVALLGPKGTIENVRLLMPLRKKTQIEVSLTDCYKLGIAPVIRDSGDIEGTPGLTLVGPKGQLTLKEGVIVAARHIHLRPKEAELFKLSDGDRISVQISGSRALRLDQVLIRVDPSFASELHIDTDEANAGAVKNGELATLLFTKEVARADRPLAKV</sequence>